<gene>
    <name evidence="1" type="ORF">SDC9_191664</name>
</gene>
<comment type="caution">
    <text evidence="1">The sequence shown here is derived from an EMBL/GenBank/DDBJ whole genome shotgun (WGS) entry which is preliminary data.</text>
</comment>
<protein>
    <submittedName>
        <fullName evidence="1">Uncharacterized protein</fullName>
    </submittedName>
</protein>
<sequence>MAKLIARNRHTRNLNQIGYVCPARHGEHVTVFVDDHVAVKTHDARNRLSLCHNNSHARGENIGNRIHLQIRVLRDVLLRRVQVNKKHVRAELETGTLDDIVRGVAFISHYDDIGKQEAIVERNAHGDKDCKHEHEVAE</sequence>
<evidence type="ECO:0000313" key="1">
    <source>
        <dbReference type="EMBL" id="MPN44103.1"/>
    </source>
</evidence>
<name>A0A645I9K4_9ZZZZ</name>
<accession>A0A645I9K4</accession>
<dbReference type="AlphaFoldDB" id="A0A645I9K4"/>
<organism evidence="1">
    <name type="scientific">bioreactor metagenome</name>
    <dbReference type="NCBI Taxonomy" id="1076179"/>
    <lineage>
        <taxon>unclassified sequences</taxon>
        <taxon>metagenomes</taxon>
        <taxon>ecological metagenomes</taxon>
    </lineage>
</organism>
<reference evidence="1" key="1">
    <citation type="submission" date="2019-08" db="EMBL/GenBank/DDBJ databases">
        <authorList>
            <person name="Kucharzyk K."/>
            <person name="Murdoch R.W."/>
            <person name="Higgins S."/>
            <person name="Loffler F."/>
        </authorList>
    </citation>
    <scope>NUCLEOTIDE SEQUENCE</scope>
</reference>
<dbReference type="EMBL" id="VSSQ01102966">
    <property type="protein sequence ID" value="MPN44103.1"/>
    <property type="molecule type" value="Genomic_DNA"/>
</dbReference>
<proteinExistence type="predicted"/>